<gene>
    <name evidence="5" type="ORF">GCM10023331_13040</name>
</gene>
<dbReference type="Proteomes" id="UP001500298">
    <property type="component" value="Unassembled WGS sequence"/>
</dbReference>
<keyword evidence="1" id="KW-0597">Phosphoprotein</keyword>
<feature type="domain" description="Two component regulator three Y" evidence="4">
    <location>
        <begin position="660"/>
        <end position="704"/>
    </location>
</feature>
<comment type="caution">
    <text evidence="5">The sequence shown here is derived from an EMBL/GenBank/DDBJ whole genome shotgun (WGS) entry which is preliminary data.</text>
</comment>
<dbReference type="InterPro" id="IPR011123">
    <property type="entry name" value="Y_Y_Y"/>
</dbReference>
<dbReference type="InterPro" id="IPR015943">
    <property type="entry name" value="WD40/YVTN_repeat-like_dom_sf"/>
</dbReference>
<keyword evidence="6" id="KW-1185">Reference proteome</keyword>
<evidence type="ECO:0000313" key="6">
    <source>
        <dbReference type="Proteomes" id="UP001500298"/>
    </source>
</evidence>
<organism evidence="5 6">
    <name type="scientific">Algivirga pacifica</name>
    <dbReference type="NCBI Taxonomy" id="1162670"/>
    <lineage>
        <taxon>Bacteria</taxon>
        <taxon>Pseudomonadati</taxon>
        <taxon>Bacteroidota</taxon>
        <taxon>Cytophagia</taxon>
        <taxon>Cytophagales</taxon>
        <taxon>Flammeovirgaceae</taxon>
        <taxon>Algivirga</taxon>
    </lineage>
</organism>
<dbReference type="Gene3D" id="2.60.40.10">
    <property type="entry name" value="Immunoglobulins"/>
    <property type="match status" value="1"/>
</dbReference>
<dbReference type="EMBL" id="BAABJX010000021">
    <property type="protein sequence ID" value="GAA4829308.1"/>
    <property type="molecule type" value="Genomic_DNA"/>
</dbReference>
<feature type="region of interest" description="Disordered" evidence="2">
    <location>
        <begin position="1052"/>
        <end position="1074"/>
    </location>
</feature>
<name>A0ABP9D707_9BACT</name>
<evidence type="ECO:0000259" key="4">
    <source>
        <dbReference type="Pfam" id="PF07495"/>
    </source>
</evidence>
<dbReference type="PANTHER" id="PTHR43547">
    <property type="entry name" value="TWO-COMPONENT HISTIDINE KINASE"/>
    <property type="match status" value="1"/>
</dbReference>
<evidence type="ECO:0000259" key="3">
    <source>
        <dbReference type="Pfam" id="PF07228"/>
    </source>
</evidence>
<accession>A0ABP9D707</accession>
<reference evidence="6" key="1">
    <citation type="journal article" date="2019" name="Int. J. Syst. Evol. Microbiol.">
        <title>The Global Catalogue of Microorganisms (GCM) 10K type strain sequencing project: providing services to taxonomists for standard genome sequencing and annotation.</title>
        <authorList>
            <consortium name="The Broad Institute Genomics Platform"/>
            <consortium name="The Broad Institute Genome Sequencing Center for Infectious Disease"/>
            <person name="Wu L."/>
            <person name="Ma J."/>
        </authorList>
    </citation>
    <scope>NUCLEOTIDE SEQUENCE [LARGE SCALE GENOMIC DNA]</scope>
    <source>
        <strain evidence="6">JCM 18326</strain>
    </source>
</reference>
<dbReference type="SUPFAM" id="SSF63829">
    <property type="entry name" value="Calcium-dependent phosphotriesterase"/>
    <property type="match status" value="2"/>
</dbReference>
<dbReference type="Pfam" id="PF07495">
    <property type="entry name" value="Y_Y_Y"/>
    <property type="match status" value="1"/>
</dbReference>
<evidence type="ECO:0000256" key="2">
    <source>
        <dbReference type="SAM" id="MobiDB-lite"/>
    </source>
</evidence>
<dbReference type="RefSeq" id="WP_345370259.1">
    <property type="nucleotide sequence ID" value="NZ_BAABJX010000021.1"/>
</dbReference>
<dbReference type="InterPro" id="IPR001932">
    <property type="entry name" value="PPM-type_phosphatase-like_dom"/>
</dbReference>
<evidence type="ECO:0008006" key="7">
    <source>
        <dbReference type="Google" id="ProtNLM"/>
    </source>
</evidence>
<sequence>MLLTKRWLLSILFSCFLLINGFSQQLFLKDYPFSRKLKGTYPKTVFQGENGMLWIGTNKGLFRFDGTTYQRYGADSLQVTAIAESTEGVLWVGLQDGRLLSMQNGELVFFEPEEGNAVEAVSDILFDPQGRMWFSTLGDGVYYYEEQRLYRLDEVDDMPDIYVYDLMLDKGGSVWAGTDGGIAVINKNAKGVSIEVIDSSIGLPDDIVKNMIPAMAQEGYWIGTEDMGVYHFNPTEKTFTPIVDEWNYGAVEKLVVSASELWVLTRNKGVVKWDCQEKSVLYYTKAQGLSTHDLSTLFADREGNIWMGSKKVGLERLPANRLLFYEPLRTQTQVVALGIYQEALWFVDKGKLYHYEGNEIIPVSLLPEQVTAISMYGDTQGGVWIGTYGEGVFHLSKEGILKQYKTELPDPNVINIEGDDKGNIWLATLRGGCHISRDQKGAYTFKTVAAAEGLDADYIYQVFVDSKENVWFATDGHGVMMMEQGLFHPLPELKALENKVIYGLAEDGKHRIWINVKGEGLYCYEKGKLVKHFGMEDGLRDNEVKVLKADKDGNIIAFHDMGLDIYEVEQERFVYLGPEDGLRDQMPFLNAVTKSHAGDLFFGTDKGIIRYEELHSQRDQLPKLLIDEVKLFGKEPLFGESLDLGYDQNYLTISFEGLWYSAPSSLRMRYRMKGYDRDWINTSSHIVTYSNLPSGDYVFEVETSLDATFEQVVYQSLPISVGKPFWEQAWFILLVISVLGFSGYWAVKQREQKLKEDKLLLEEKVRERTEEILIKNEELRTAFEDIETKNSKITKSINYAQRIQQALLPLEKNLLQVFPHHFIYYQPRDIVSGDFYWVGRQGEKVFFAAVDCTGHGVPGAFMSMIGASVLNEAIKKPGITPKQLLLLLDKAVISYLKQEEKNRSQNTSMDGMDVCLISWEPSTNQLVYAGAKRPLYMLQNKQLIEIKGDRRAIGGHGNFIHRKSSSFTEYTMSIEEPTALYLSSDGYADQFGGLENKKYTTKRLKQFLVRMADYTPRDQRILFEEEIQRWRGGIKQTDDILFAGIFLHYDKQDNPDEQTRNQQITEDASVIENE</sequence>
<dbReference type="PANTHER" id="PTHR43547:SF2">
    <property type="entry name" value="HYBRID SIGNAL TRANSDUCTION HISTIDINE KINASE C"/>
    <property type="match status" value="1"/>
</dbReference>
<feature type="domain" description="PPM-type phosphatase" evidence="3">
    <location>
        <begin position="842"/>
        <end position="1041"/>
    </location>
</feature>
<proteinExistence type="predicted"/>
<dbReference type="InterPro" id="IPR013783">
    <property type="entry name" value="Ig-like_fold"/>
</dbReference>
<protein>
    <recommendedName>
        <fullName evidence="7">PPM-type phosphatase domain-containing protein</fullName>
    </recommendedName>
</protein>
<evidence type="ECO:0000313" key="5">
    <source>
        <dbReference type="EMBL" id="GAA4829308.1"/>
    </source>
</evidence>
<dbReference type="Gene3D" id="2.130.10.10">
    <property type="entry name" value="YVTN repeat-like/Quinoprotein amine dehydrogenase"/>
    <property type="match status" value="2"/>
</dbReference>
<dbReference type="InterPro" id="IPR036457">
    <property type="entry name" value="PPM-type-like_dom_sf"/>
</dbReference>
<evidence type="ECO:0000256" key="1">
    <source>
        <dbReference type="ARBA" id="ARBA00022553"/>
    </source>
</evidence>
<dbReference type="Gene3D" id="3.60.40.10">
    <property type="entry name" value="PPM-type phosphatase domain"/>
    <property type="match status" value="1"/>
</dbReference>
<dbReference type="Pfam" id="PF07228">
    <property type="entry name" value="SpoIIE"/>
    <property type="match status" value="1"/>
</dbReference>